<feature type="compositionally biased region" description="Polar residues" evidence="6">
    <location>
        <begin position="98"/>
        <end position="107"/>
    </location>
</feature>
<evidence type="ECO:0000259" key="8">
    <source>
        <dbReference type="PROSITE" id="PS50053"/>
    </source>
</evidence>
<dbReference type="SUPFAM" id="SSF101238">
    <property type="entry name" value="XPC-binding domain"/>
    <property type="match status" value="1"/>
</dbReference>
<feature type="compositionally biased region" description="Polar residues" evidence="6">
    <location>
        <begin position="346"/>
        <end position="367"/>
    </location>
</feature>
<dbReference type="SMART" id="SM00165">
    <property type="entry name" value="UBA"/>
    <property type="match status" value="2"/>
</dbReference>
<dbReference type="PROSITE" id="PS50030">
    <property type="entry name" value="UBA"/>
    <property type="match status" value="2"/>
</dbReference>
<comment type="similarity">
    <text evidence="5">Belongs to the RAD23 family.</text>
</comment>
<keyword evidence="4 5" id="KW-0539">Nucleus</keyword>
<evidence type="ECO:0000256" key="2">
    <source>
        <dbReference type="ARBA" id="ARBA00022763"/>
    </source>
</evidence>
<feature type="domain" description="UBA" evidence="7">
    <location>
        <begin position="411"/>
        <end position="451"/>
    </location>
</feature>
<dbReference type="GO" id="GO:0043161">
    <property type="term" value="P:proteasome-mediated ubiquitin-dependent protein catabolic process"/>
    <property type="evidence" value="ECO:0007669"/>
    <property type="project" value="UniProtKB-UniRule"/>
</dbReference>
<evidence type="ECO:0000313" key="10">
    <source>
        <dbReference type="RefSeq" id="XP_023162440.1"/>
    </source>
</evidence>
<dbReference type="GO" id="GO:0005829">
    <property type="term" value="C:cytosol"/>
    <property type="evidence" value="ECO:0007669"/>
    <property type="project" value="TreeGrafter"/>
</dbReference>
<dbReference type="Proteomes" id="UP000504633">
    <property type="component" value="Unplaced"/>
</dbReference>
<comment type="function">
    <text evidence="5">Multiubiquitin chain receptor involved in modulation of proteasomal degradation. Involved in nucleotide excision repair.</text>
</comment>
<dbReference type="GO" id="GO:0031593">
    <property type="term" value="F:polyubiquitin modification-dependent protein binding"/>
    <property type="evidence" value="ECO:0007669"/>
    <property type="project" value="UniProtKB-UniRule"/>
</dbReference>
<dbReference type="InterPro" id="IPR009060">
    <property type="entry name" value="UBA-like_sf"/>
</dbReference>
<keyword evidence="2 5" id="KW-0227">DNA damage</keyword>
<dbReference type="CDD" id="cd01805">
    <property type="entry name" value="Ubl_Rad23"/>
    <property type="match status" value="1"/>
</dbReference>
<dbReference type="NCBIfam" id="TIGR00601">
    <property type="entry name" value="rad23"/>
    <property type="match status" value="1"/>
</dbReference>
<evidence type="ECO:0000256" key="5">
    <source>
        <dbReference type="RuleBase" id="RU367049"/>
    </source>
</evidence>
<dbReference type="AlphaFoldDB" id="A0A6J1LDH3"/>
<dbReference type="GO" id="GO:0043130">
    <property type="term" value="F:ubiquitin binding"/>
    <property type="evidence" value="ECO:0007669"/>
    <property type="project" value="UniProtKB-UniRule"/>
</dbReference>
<protein>
    <recommendedName>
        <fullName evidence="5">UV excision repair protein RAD23</fullName>
    </recommendedName>
</protein>
<proteinExistence type="inferred from homology"/>
<dbReference type="PROSITE" id="PS50053">
    <property type="entry name" value="UBIQUITIN_2"/>
    <property type="match status" value="1"/>
</dbReference>
<dbReference type="FunFam" id="3.10.20.90:FF:000254">
    <property type="entry name" value="UV excision repair protein Rad23"/>
    <property type="match status" value="1"/>
</dbReference>
<dbReference type="FunFam" id="1.10.8.10:FF:000003">
    <property type="entry name" value="UV excision repair protein RAD23 homolog"/>
    <property type="match status" value="1"/>
</dbReference>
<dbReference type="KEGG" id="dhe:111593709"/>
<dbReference type="GO" id="GO:0005654">
    <property type="term" value="C:nucleoplasm"/>
    <property type="evidence" value="ECO:0007669"/>
    <property type="project" value="TreeGrafter"/>
</dbReference>
<dbReference type="InterPro" id="IPR029071">
    <property type="entry name" value="Ubiquitin-like_domsf"/>
</dbReference>
<dbReference type="Gene3D" id="1.10.8.10">
    <property type="entry name" value="DNA helicase RuvA subunit, C-terminal domain"/>
    <property type="match status" value="2"/>
</dbReference>
<dbReference type="GO" id="GO:0070628">
    <property type="term" value="F:proteasome binding"/>
    <property type="evidence" value="ECO:0007669"/>
    <property type="project" value="TreeGrafter"/>
</dbReference>
<dbReference type="SMART" id="SM00213">
    <property type="entry name" value="UBQ"/>
    <property type="match status" value="1"/>
</dbReference>
<name>A0A6J1LDH3_DROHY</name>
<dbReference type="Pfam" id="PF00627">
    <property type="entry name" value="UBA"/>
    <property type="match status" value="2"/>
</dbReference>
<comment type="subcellular location">
    <subcellularLocation>
        <location evidence="5">Nucleus</location>
    </subcellularLocation>
    <subcellularLocation>
        <location evidence="5">Cytoplasm</location>
    </subcellularLocation>
</comment>
<dbReference type="Pfam" id="PF00240">
    <property type="entry name" value="ubiquitin"/>
    <property type="match status" value="1"/>
</dbReference>
<dbReference type="PANTHER" id="PTHR10621">
    <property type="entry name" value="UV EXCISION REPAIR PROTEIN RAD23"/>
    <property type="match status" value="1"/>
</dbReference>
<sequence length="455" mass="49851">MIITVKNLQQQTFTIDFDPEKTVLELKKQIFNERGTEYFVEKQKLIYAGVILTDERTISSYKVDEKKFIVVMLSRDISGASSSSSIQTNTDEQRKQSNEQMESSSNIKIDKKPALQNTSASSTEMGIKTNKMTSDIVGVEIESTEVGPSTTTQIPTAASVPISAVSTAATTDYSSIDLVGELANASLQTRAESNLLMGEEFNRTVASMVEMGYPREQVERAMAASFNNPERAVEYLINGIPQDENLFNPGDEEEPARVERNLLQGGASDLPAESPADPFEFLRSQPQFLQMRSLIYQNPHLLHAVLQQIGQTNPALLQLISENQDAFLNMLNQPLDDEAGGRDCGRTQSSNPRRTESSTATNPSQEATAEGQRSAAGSDNHSIAIAADGDDSVATGRNVQTENLATIRLTPQDQDAIERLKALGFPEALVLQAYFACEKDEELAANFLLSSSFDD</sequence>
<dbReference type="SUPFAM" id="SSF46934">
    <property type="entry name" value="UBA-like"/>
    <property type="match status" value="2"/>
</dbReference>
<accession>A0A6J1LDH3</accession>
<dbReference type="Gene3D" id="3.10.20.90">
    <property type="entry name" value="Phosphatidylinositol 3-kinase Catalytic Subunit, Chain A, domain 1"/>
    <property type="match status" value="1"/>
</dbReference>
<dbReference type="InterPro" id="IPR036353">
    <property type="entry name" value="XPC-bd_sf"/>
</dbReference>
<evidence type="ECO:0000256" key="3">
    <source>
        <dbReference type="ARBA" id="ARBA00023204"/>
    </source>
</evidence>
<gene>
    <name evidence="10" type="primary">LOC111593709</name>
</gene>
<dbReference type="FunFam" id="1.10.8.10:FF:000002">
    <property type="entry name" value="UV excision repair protein RAD23 homolog"/>
    <property type="match status" value="1"/>
</dbReference>
<feature type="domain" description="UBA" evidence="7">
    <location>
        <begin position="196"/>
        <end position="239"/>
    </location>
</feature>
<dbReference type="RefSeq" id="XP_023162440.1">
    <property type="nucleotide sequence ID" value="XM_023306672.2"/>
</dbReference>
<dbReference type="Pfam" id="PF09280">
    <property type="entry name" value="XPC-binding"/>
    <property type="match status" value="1"/>
</dbReference>
<dbReference type="GO" id="GO:0006289">
    <property type="term" value="P:nucleotide-excision repair"/>
    <property type="evidence" value="ECO:0007669"/>
    <property type="project" value="UniProtKB-UniRule"/>
</dbReference>
<dbReference type="CDD" id="cd14427">
    <property type="entry name" value="UBA2_HR23A"/>
    <property type="match status" value="1"/>
</dbReference>
<evidence type="ECO:0000313" key="9">
    <source>
        <dbReference type="Proteomes" id="UP000504633"/>
    </source>
</evidence>
<keyword evidence="3 5" id="KW-0234">DNA repair</keyword>
<dbReference type="FunFam" id="1.10.10.540:FF:000001">
    <property type="entry name" value="UV excision repair protein RAD23 B"/>
    <property type="match status" value="1"/>
</dbReference>
<evidence type="ECO:0000256" key="4">
    <source>
        <dbReference type="ARBA" id="ARBA00023242"/>
    </source>
</evidence>
<feature type="domain" description="Ubiquitin-like" evidence="8">
    <location>
        <begin position="1"/>
        <end position="75"/>
    </location>
</feature>
<dbReference type="GeneID" id="111593709"/>
<dbReference type="OrthoDB" id="419317at2759"/>
<keyword evidence="5" id="KW-0963">Cytoplasm</keyword>
<keyword evidence="9" id="KW-1185">Reference proteome</keyword>
<dbReference type="InterPro" id="IPR004806">
    <property type="entry name" value="Rad23"/>
</dbReference>
<dbReference type="GO" id="GO:0003684">
    <property type="term" value="F:damaged DNA binding"/>
    <property type="evidence" value="ECO:0007669"/>
    <property type="project" value="UniProtKB-UniRule"/>
</dbReference>
<dbReference type="OMA" id="PHMLEPI"/>
<feature type="compositionally biased region" description="Polar residues" evidence="6">
    <location>
        <begin position="115"/>
        <end position="124"/>
    </location>
</feature>
<dbReference type="InterPro" id="IPR015360">
    <property type="entry name" value="XPC-bd"/>
</dbReference>
<dbReference type="Gene3D" id="1.10.10.540">
    <property type="entry name" value="XPC-binding domain"/>
    <property type="match status" value="1"/>
</dbReference>
<dbReference type="SUPFAM" id="SSF54236">
    <property type="entry name" value="Ubiquitin-like"/>
    <property type="match status" value="1"/>
</dbReference>
<dbReference type="PRINTS" id="PR01839">
    <property type="entry name" value="RAD23PROTEIN"/>
</dbReference>
<dbReference type="CDD" id="cd14378">
    <property type="entry name" value="UBA1_Rhp23p_like"/>
    <property type="match status" value="1"/>
</dbReference>
<dbReference type="SMART" id="SM00727">
    <property type="entry name" value="STI1"/>
    <property type="match status" value="1"/>
</dbReference>
<organism evidence="9 10">
    <name type="scientific">Drosophila hydei</name>
    <name type="common">Fruit fly</name>
    <dbReference type="NCBI Taxonomy" id="7224"/>
    <lineage>
        <taxon>Eukaryota</taxon>
        <taxon>Metazoa</taxon>
        <taxon>Ecdysozoa</taxon>
        <taxon>Arthropoda</taxon>
        <taxon>Hexapoda</taxon>
        <taxon>Insecta</taxon>
        <taxon>Pterygota</taxon>
        <taxon>Neoptera</taxon>
        <taxon>Endopterygota</taxon>
        <taxon>Diptera</taxon>
        <taxon>Brachycera</taxon>
        <taxon>Muscomorpha</taxon>
        <taxon>Ephydroidea</taxon>
        <taxon>Drosophilidae</taxon>
        <taxon>Drosophila</taxon>
    </lineage>
</organism>
<evidence type="ECO:0000256" key="1">
    <source>
        <dbReference type="ARBA" id="ARBA00022737"/>
    </source>
</evidence>
<feature type="region of interest" description="Disordered" evidence="6">
    <location>
        <begin position="334"/>
        <end position="378"/>
    </location>
</feature>
<dbReference type="InterPro" id="IPR000626">
    <property type="entry name" value="Ubiquitin-like_dom"/>
</dbReference>
<reference evidence="10" key="1">
    <citation type="submission" date="2025-08" db="UniProtKB">
        <authorList>
            <consortium name="RefSeq"/>
        </authorList>
    </citation>
    <scope>IDENTIFICATION</scope>
    <source>
        <strain evidence="10">15085-1641.00</strain>
        <tissue evidence="10">Whole body</tissue>
    </source>
</reference>
<feature type="region of interest" description="Disordered" evidence="6">
    <location>
        <begin position="80"/>
        <end position="129"/>
    </location>
</feature>
<evidence type="ECO:0000259" key="7">
    <source>
        <dbReference type="PROSITE" id="PS50030"/>
    </source>
</evidence>
<evidence type="ECO:0000256" key="6">
    <source>
        <dbReference type="SAM" id="MobiDB-lite"/>
    </source>
</evidence>
<dbReference type="PANTHER" id="PTHR10621:SF0">
    <property type="entry name" value="UV EXCISION REPAIR PROTEIN RAD23"/>
    <property type="match status" value="1"/>
</dbReference>
<dbReference type="CTD" id="43785"/>
<dbReference type="InterPro" id="IPR006636">
    <property type="entry name" value="STI1_HS-bd"/>
</dbReference>
<keyword evidence="1" id="KW-0677">Repeat</keyword>
<dbReference type="InterPro" id="IPR015940">
    <property type="entry name" value="UBA"/>
</dbReference>